<evidence type="ECO:0000256" key="1">
    <source>
        <dbReference type="ARBA" id="ARBA00000815"/>
    </source>
</evidence>
<dbReference type="Proteomes" id="UP000419743">
    <property type="component" value="Unassembled WGS sequence"/>
</dbReference>
<evidence type="ECO:0000256" key="2">
    <source>
        <dbReference type="ARBA" id="ARBA00011062"/>
    </source>
</evidence>
<dbReference type="GO" id="GO:0046872">
    <property type="term" value="F:metal ion binding"/>
    <property type="evidence" value="ECO:0007669"/>
    <property type="project" value="UniProtKB-KW"/>
</dbReference>
<accession>A0A7M4DFT5</accession>
<keyword evidence="10" id="KW-1185">Reference proteome</keyword>
<dbReference type="AlphaFoldDB" id="A0A7M4DFT5"/>
<dbReference type="Pfam" id="PF01975">
    <property type="entry name" value="SurE"/>
    <property type="match status" value="1"/>
</dbReference>
<evidence type="ECO:0000256" key="6">
    <source>
        <dbReference type="ARBA" id="ARBA00022741"/>
    </source>
</evidence>
<dbReference type="Gene3D" id="3.40.1210.10">
    <property type="entry name" value="Survival protein SurE-like phosphatase/nucleotidase"/>
    <property type="match status" value="1"/>
</dbReference>
<feature type="domain" description="Survival protein SurE-like phosphatase/nucleotidase" evidence="8">
    <location>
        <begin position="3"/>
        <end position="189"/>
    </location>
</feature>
<comment type="similarity">
    <text evidence="2">Belongs to the SurE nucleotidase family.</text>
</comment>
<dbReference type="EMBL" id="CACRYJ010000016">
    <property type="protein sequence ID" value="VZO35778.1"/>
    <property type="molecule type" value="Genomic_DNA"/>
</dbReference>
<dbReference type="InterPro" id="IPR036523">
    <property type="entry name" value="SurE-like_sf"/>
</dbReference>
<dbReference type="InterPro" id="IPR030048">
    <property type="entry name" value="SurE"/>
</dbReference>
<comment type="caution">
    <text evidence="9">The sequence shown here is derived from an EMBL/GenBank/DDBJ whole genome shotgun (WGS) entry which is preliminary data.</text>
</comment>
<dbReference type="SUPFAM" id="SSF64167">
    <property type="entry name" value="SurE-like"/>
    <property type="match status" value="1"/>
</dbReference>
<gene>
    <name evidence="9" type="primary">surE</name>
    <name evidence="9" type="ORF">HALOF300_00979</name>
</gene>
<evidence type="ECO:0000256" key="7">
    <source>
        <dbReference type="ARBA" id="ARBA00022801"/>
    </source>
</evidence>
<keyword evidence="7 9" id="KW-0378">Hydrolase</keyword>
<evidence type="ECO:0000256" key="5">
    <source>
        <dbReference type="ARBA" id="ARBA00022723"/>
    </source>
</evidence>
<protein>
    <recommendedName>
        <fullName evidence="3">5'-nucleotidase</fullName>
        <ecNumber evidence="3">3.1.3.5</ecNumber>
    </recommendedName>
</protein>
<evidence type="ECO:0000313" key="10">
    <source>
        <dbReference type="Proteomes" id="UP000419743"/>
    </source>
</evidence>
<proteinExistence type="inferred from homology"/>
<dbReference type="PANTHER" id="PTHR30457:SF12">
    <property type="entry name" value="5'_3'-NUCLEOTIDASE SURE"/>
    <property type="match status" value="1"/>
</dbReference>
<sequence length="259" mass="27344">MRVLITNDDGIDSPGLVTLAHVAADAGHDVIVAAPNRQYSGYSAALSGEAENGVVKTSPGRPDGLREGIESIAVHASPALIAYAAGLGAFGQRPDLLLSGINLGPNVGPAVIHSGTVGAALSASAQGIPALASSIAAEHPKHWDTAYLVLTRAFEWFTSQTQDTRVLNVNIPDVPPAELRGLRAARLATFDVDTDVVNQQIDKLLFRPFASHDVHFEDDTDAGYLARGWATMSLLRSHSHDDGAVVLPGFDTESEEVRR</sequence>
<dbReference type="GO" id="GO:0008254">
    <property type="term" value="F:3'-nucleotidase activity"/>
    <property type="evidence" value="ECO:0007669"/>
    <property type="project" value="TreeGrafter"/>
</dbReference>
<keyword evidence="5" id="KW-0479">Metal-binding</keyword>
<reference evidence="9 10" key="1">
    <citation type="submission" date="2019-11" db="EMBL/GenBank/DDBJ databases">
        <authorList>
            <person name="Criscuolo A."/>
        </authorList>
    </citation>
    <scope>NUCLEOTIDE SEQUENCE [LARGE SCALE GENOMIC DNA]</scope>
    <source>
        <strain evidence="9">CIP111667</strain>
    </source>
</reference>
<dbReference type="GO" id="GO:0008253">
    <property type="term" value="F:5'-nucleotidase activity"/>
    <property type="evidence" value="ECO:0007669"/>
    <property type="project" value="UniProtKB-EC"/>
</dbReference>
<organism evidence="9 10">
    <name type="scientific">Occultella aeris</name>
    <dbReference type="NCBI Taxonomy" id="2761496"/>
    <lineage>
        <taxon>Bacteria</taxon>
        <taxon>Bacillati</taxon>
        <taxon>Actinomycetota</taxon>
        <taxon>Actinomycetes</taxon>
        <taxon>Micrococcales</taxon>
        <taxon>Ruaniaceae</taxon>
        <taxon>Occultella</taxon>
    </lineage>
</organism>
<keyword evidence="6" id="KW-0547">Nucleotide-binding</keyword>
<dbReference type="GO" id="GO:0000166">
    <property type="term" value="F:nucleotide binding"/>
    <property type="evidence" value="ECO:0007669"/>
    <property type="project" value="UniProtKB-KW"/>
</dbReference>
<dbReference type="EC" id="3.1.3.5" evidence="3"/>
<comment type="catalytic activity">
    <reaction evidence="1">
        <text>a ribonucleoside 5'-phosphate + H2O = a ribonucleoside + phosphate</text>
        <dbReference type="Rhea" id="RHEA:12484"/>
        <dbReference type="ChEBI" id="CHEBI:15377"/>
        <dbReference type="ChEBI" id="CHEBI:18254"/>
        <dbReference type="ChEBI" id="CHEBI:43474"/>
        <dbReference type="ChEBI" id="CHEBI:58043"/>
        <dbReference type="EC" id="3.1.3.5"/>
    </reaction>
</comment>
<dbReference type="GO" id="GO:0004309">
    <property type="term" value="F:exopolyphosphatase activity"/>
    <property type="evidence" value="ECO:0007669"/>
    <property type="project" value="TreeGrafter"/>
</dbReference>
<dbReference type="InterPro" id="IPR002828">
    <property type="entry name" value="SurE-like_Pase/nucleotidase"/>
</dbReference>
<evidence type="ECO:0000259" key="8">
    <source>
        <dbReference type="Pfam" id="PF01975"/>
    </source>
</evidence>
<name>A0A7M4DFT5_9MICO</name>
<dbReference type="PANTHER" id="PTHR30457">
    <property type="entry name" value="5'-NUCLEOTIDASE SURE"/>
    <property type="match status" value="1"/>
</dbReference>
<dbReference type="RefSeq" id="WP_156739805.1">
    <property type="nucleotide sequence ID" value="NZ_CACRYJ010000016.1"/>
</dbReference>
<evidence type="ECO:0000256" key="4">
    <source>
        <dbReference type="ARBA" id="ARBA00022490"/>
    </source>
</evidence>
<evidence type="ECO:0000256" key="3">
    <source>
        <dbReference type="ARBA" id="ARBA00012643"/>
    </source>
</evidence>
<evidence type="ECO:0000313" key="9">
    <source>
        <dbReference type="EMBL" id="VZO35778.1"/>
    </source>
</evidence>
<keyword evidence="4" id="KW-0963">Cytoplasm</keyword>